<proteinExistence type="predicted"/>
<feature type="transmembrane region" description="Helical" evidence="1">
    <location>
        <begin position="211"/>
        <end position="228"/>
    </location>
</feature>
<evidence type="ECO:0000313" key="3">
    <source>
        <dbReference type="Proteomes" id="UP001159405"/>
    </source>
</evidence>
<reference evidence="2 3" key="1">
    <citation type="submission" date="2022-05" db="EMBL/GenBank/DDBJ databases">
        <authorList>
            <consortium name="Genoscope - CEA"/>
            <person name="William W."/>
        </authorList>
    </citation>
    <scope>NUCLEOTIDE SEQUENCE [LARGE SCALE GENOMIC DNA]</scope>
</reference>
<name>A0ABN8NYA5_9CNID</name>
<dbReference type="PANTHER" id="PTHR12242">
    <property type="entry name" value="OS02G0130600 PROTEIN-RELATED"/>
    <property type="match status" value="1"/>
</dbReference>
<organism evidence="2 3">
    <name type="scientific">Porites lobata</name>
    <dbReference type="NCBI Taxonomy" id="104759"/>
    <lineage>
        <taxon>Eukaryota</taxon>
        <taxon>Metazoa</taxon>
        <taxon>Cnidaria</taxon>
        <taxon>Anthozoa</taxon>
        <taxon>Hexacorallia</taxon>
        <taxon>Scleractinia</taxon>
        <taxon>Fungiina</taxon>
        <taxon>Poritidae</taxon>
        <taxon>Porites</taxon>
    </lineage>
</organism>
<comment type="caution">
    <text evidence="2">The sequence shown here is derived from an EMBL/GenBank/DDBJ whole genome shotgun (WGS) entry which is preliminary data.</text>
</comment>
<dbReference type="PANTHER" id="PTHR12242:SF45">
    <property type="entry name" value="MARVEL DOMAIN-CONTAINING PROTEIN"/>
    <property type="match status" value="1"/>
</dbReference>
<evidence type="ECO:0008006" key="4">
    <source>
        <dbReference type="Google" id="ProtNLM"/>
    </source>
</evidence>
<gene>
    <name evidence="2" type="ORF">PLOB_00032030</name>
</gene>
<accession>A0ABN8NYA5</accession>
<feature type="transmembrane region" description="Helical" evidence="1">
    <location>
        <begin position="235"/>
        <end position="255"/>
    </location>
</feature>
<sequence length="310" mass="35349">MQITLRKCFVRHIDLGTTEKPDVIMGRCCQAFGEECSIRNLGTSFHDSRAFTDSPLPRPLFAVIRFLYAALAVADLVWIGLDHPRGEWIIHFGNWSRVVTALYFLLGSITAFHRSCCGSKESDQYNRIDGDNNQEYSFLDPSGSSSCALRPGEKDVSVAARTNRLSWHHEVLWVLHTLASNSSFVCLIAYFTFFFKERYTFIGVLDFPRHVLYLILMIFDTLASHIPVRLWHFMYAYIFGASYVVFTIIFILTEIKVNLGLDPAVYPSLEIGDQPLIYTAYLSIFLIAGFPLAQILFFLIYKFRANLGSS</sequence>
<feature type="transmembrane region" description="Helical" evidence="1">
    <location>
        <begin position="59"/>
        <end position="80"/>
    </location>
</feature>
<evidence type="ECO:0000256" key="1">
    <source>
        <dbReference type="SAM" id="Phobius"/>
    </source>
</evidence>
<keyword evidence="1" id="KW-0812">Transmembrane</keyword>
<evidence type="ECO:0000313" key="2">
    <source>
        <dbReference type="EMBL" id="CAH3125834.1"/>
    </source>
</evidence>
<feature type="transmembrane region" description="Helical" evidence="1">
    <location>
        <begin position="92"/>
        <end position="112"/>
    </location>
</feature>
<protein>
    <recommendedName>
        <fullName evidence="4">Protein rolling stone</fullName>
    </recommendedName>
</protein>
<keyword evidence="3" id="KW-1185">Reference proteome</keyword>
<keyword evidence="1" id="KW-1133">Transmembrane helix</keyword>
<dbReference type="EMBL" id="CALNXK010000041">
    <property type="protein sequence ID" value="CAH3125834.1"/>
    <property type="molecule type" value="Genomic_DNA"/>
</dbReference>
<keyword evidence="1" id="KW-0472">Membrane</keyword>
<dbReference type="Proteomes" id="UP001159405">
    <property type="component" value="Unassembled WGS sequence"/>
</dbReference>
<feature type="transmembrane region" description="Helical" evidence="1">
    <location>
        <begin position="275"/>
        <end position="301"/>
    </location>
</feature>
<feature type="transmembrane region" description="Helical" evidence="1">
    <location>
        <begin position="171"/>
        <end position="191"/>
    </location>
</feature>